<dbReference type="GO" id="GO:0016747">
    <property type="term" value="F:acyltransferase activity, transferring groups other than amino-acyl groups"/>
    <property type="evidence" value="ECO:0007669"/>
    <property type="project" value="InterPro"/>
</dbReference>
<feature type="domain" description="N-acetyltransferase" evidence="3">
    <location>
        <begin position="5"/>
        <end position="170"/>
    </location>
</feature>
<dbReference type="Proteomes" id="UP000242146">
    <property type="component" value="Unassembled WGS sequence"/>
</dbReference>
<reference evidence="4 5" key="1">
    <citation type="submission" date="2016-07" db="EMBL/GenBank/DDBJ databases">
        <title>Pervasive Adenine N6-methylation of Active Genes in Fungi.</title>
        <authorList>
            <consortium name="DOE Joint Genome Institute"/>
            <person name="Mondo S.J."/>
            <person name="Dannebaum R.O."/>
            <person name="Kuo R.C."/>
            <person name="Labutti K."/>
            <person name="Haridas S."/>
            <person name="Kuo A."/>
            <person name="Salamov A."/>
            <person name="Ahrendt S.R."/>
            <person name="Lipzen A."/>
            <person name="Sullivan W."/>
            <person name="Andreopoulos W.B."/>
            <person name="Clum A."/>
            <person name="Lindquist E."/>
            <person name="Daum C."/>
            <person name="Ramamoorthy G.K."/>
            <person name="Gryganskyi A."/>
            <person name="Culley D."/>
            <person name="Magnuson J.K."/>
            <person name="James T.Y."/>
            <person name="O'Malley M.A."/>
            <person name="Stajich J.E."/>
            <person name="Spatafora J.W."/>
            <person name="Visel A."/>
            <person name="Grigoriev I.V."/>
        </authorList>
    </citation>
    <scope>NUCLEOTIDE SEQUENCE [LARGE SCALE GENOMIC DNA]</scope>
    <source>
        <strain evidence="4 5">NRRL 3301</strain>
    </source>
</reference>
<dbReference type="Gene3D" id="3.40.630.30">
    <property type="match status" value="1"/>
</dbReference>
<proteinExistence type="predicted"/>
<dbReference type="CDD" id="cd04301">
    <property type="entry name" value="NAT_SF"/>
    <property type="match status" value="1"/>
</dbReference>
<evidence type="ECO:0000313" key="4">
    <source>
        <dbReference type="EMBL" id="ORX51699.1"/>
    </source>
</evidence>
<dbReference type="OrthoDB" id="5689at2759"/>
<dbReference type="PROSITE" id="PS51186">
    <property type="entry name" value="GNAT"/>
    <property type="match status" value="1"/>
</dbReference>
<sequence length="170" mass="19022">MAAGHIFRLATELDLDRKYEILTVVNNAYLDDGWATANYFVAGNRSTLAEIEMYLKNDKERFFIALNAEQQVVGTVKVECRDAKAFVGILAVRADCQSKGIARALMNIALLDAQTRGCVAAVMDVVDSRTSLLAWYYRLGFQDTGVREDMYHEKIIGGHVRMIILEKPLG</sequence>
<dbReference type="EMBL" id="MCGT01000020">
    <property type="protein sequence ID" value="ORX51699.1"/>
    <property type="molecule type" value="Genomic_DNA"/>
</dbReference>
<organism evidence="4 5">
    <name type="scientific">Hesseltinella vesiculosa</name>
    <dbReference type="NCBI Taxonomy" id="101127"/>
    <lineage>
        <taxon>Eukaryota</taxon>
        <taxon>Fungi</taxon>
        <taxon>Fungi incertae sedis</taxon>
        <taxon>Mucoromycota</taxon>
        <taxon>Mucoromycotina</taxon>
        <taxon>Mucoromycetes</taxon>
        <taxon>Mucorales</taxon>
        <taxon>Cunninghamellaceae</taxon>
        <taxon>Hesseltinella</taxon>
    </lineage>
</organism>
<keyword evidence="5" id="KW-1185">Reference proteome</keyword>
<dbReference type="Pfam" id="PF13508">
    <property type="entry name" value="Acetyltransf_7"/>
    <property type="match status" value="1"/>
</dbReference>
<keyword evidence="1 4" id="KW-0808">Transferase</keyword>
<evidence type="ECO:0000313" key="5">
    <source>
        <dbReference type="Proteomes" id="UP000242146"/>
    </source>
</evidence>
<evidence type="ECO:0000256" key="2">
    <source>
        <dbReference type="ARBA" id="ARBA00023315"/>
    </source>
</evidence>
<name>A0A1X2GF54_9FUNG</name>
<dbReference type="AlphaFoldDB" id="A0A1X2GF54"/>
<dbReference type="InterPro" id="IPR016181">
    <property type="entry name" value="Acyl_CoA_acyltransferase"/>
</dbReference>
<protein>
    <submittedName>
        <fullName evidence="4">Acyl-CoA N-acyltransferase</fullName>
    </submittedName>
</protein>
<accession>A0A1X2GF54</accession>
<dbReference type="SUPFAM" id="SSF55729">
    <property type="entry name" value="Acyl-CoA N-acyltransferases (Nat)"/>
    <property type="match status" value="1"/>
</dbReference>
<comment type="caution">
    <text evidence="4">The sequence shown here is derived from an EMBL/GenBank/DDBJ whole genome shotgun (WGS) entry which is preliminary data.</text>
</comment>
<evidence type="ECO:0000259" key="3">
    <source>
        <dbReference type="PROSITE" id="PS51186"/>
    </source>
</evidence>
<dbReference type="PANTHER" id="PTHR43800:SF1">
    <property type="entry name" value="PEPTIDYL-LYSINE N-ACETYLTRANSFERASE YJAB"/>
    <property type="match status" value="1"/>
</dbReference>
<dbReference type="InterPro" id="IPR000182">
    <property type="entry name" value="GNAT_dom"/>
</dbReference>
<keyword evidence="2 4" id="KW-0012">Acyltransferase</keyword>
<dbReference type="STRING" id="101127.A0A1X2GF54"/>
<evidence type="ECO:0000256" key="1">
    <source>
        <dbReference type="ARBA" id="ARBA00022679"/>
    </source>
</evidence>
<gene>
    <name evidence="4" type="ORF">DM01DRAFT_1384407</name>
</gene>
<dbReference type="PANTHER" id="PTHR43800">
    <property type="entry name" value="PEPTIDYL-LYSINE N-ACETYLTRANSFERASE YJAB"/>
    <property type="match status" value="1"/>
</dbReference>